<evidence type="ECO:0008006" key="2">
    <source>
        <dbReference type="Google" id="ProtNLM"/>
    </source>
</evidence>
<protein>
    <recommendedName>
        <fullName evidence="2">C1q domain-containing protein</fullName>
    </recommendedName>
</protein>
<gene>
    <name evidence="1" type="ORF">UFOVP102_4</name>
</gene>
<reference evidence="1" key="1">
    <citation type="submission" date="2020-04" db="EMBL/GenBank/DDBJ databases">
        <authorList>
            <person name="Chiriac C."/>
            <person name="Salcher M."/>
            <person name="Ghai R."/>
            <person name="Kavagutti S V."/>
        </authorList>
    </citation>
    <scope>NUCLEOTIDE SEQUENCE</scope>
</reference>
<accession>A0A6J5L831</accession>
<dbReference type="Gene3D" id="2.60.120.40">
    <property type="match status" value="1"/>
</dbReference>
<sequence>MSYNGSGTFNINTTGQPVVAGTVISSSAFNSLTTDLATGLSTAITKDGQTTTTARITFAQGITSSLSTDSSSVSTGSIITAGGAGIAKNVYVGGNANVAGTLDVTGGITTTNPVINNIKMGYSTTATAAGTTTLTVSSNYRQFFTGTLAQTIVLPVTSTLVTGMAYEIENNSTGLLTVNSSGGNLVGTIPAGVCAHAVCIGTTLTTAADWDWDYISTTTITGTGANVLATSPTITTPTISSLSSATATALTLQSAGTTAITVDTSQNTTFAKSIILSGSTSGTTTLASTAVAGTSTATFPAATGTVMVSGNMPAFSAYQSSAQTPSAGVWTKVQYQTKEFDTNNNFDSTTNYRFTPTVAGYYQITGRAENGSAFNVMTLSIYKNGSAFKNSSYGSTMAGVQISCLVYFNGSTDYVEAYVNQSSSNALVATPAGTYFQGVLVRSA</sequence>
<dbReference type="SUPFAM" id="SSF49842">
    <property type="entry name" value="TNF-like"/>
    <property type="match status" value="1"/>
</dbReference>
<evidence type="ECO:0000313" key="1">
    <source>
        <dbReference type="EMBL" id="CAB4127949.1"/>
    </source>
</evidence>
<dbReference type="EMBL" id="LR796228">
    <property type="protein sequence ID" value="CAB4127949.1"/>
    <property type="molecule type" value="Genomic_DNA"/>
</dbReference>
<name>A0A6J5L831_9CAUD</name>
<organism evidence="1">
    <name type="scientific">uncultured Caudovirales phage</name>
    <dbReference type="NCBI Taxonomy" id="2100421"/>
    <lineage>
        <taxon>Viruses</taxon>
        <taxon>Duplodnaviria</taxon>
        <taxon>Heunggongvirae</taxon>
        <taxon>Uroviricota</taxon>
        <taxon>Caudoviricetes</taxon>
        <taxon>Peduoviridae</taxon>
        <taxon>Maltschvirus</taxon>
        <taxon>Maltschvirus maltsch</taxon>
    </lineage>
</organism>
<proteinExistence type="predicted"/>
<dbReference type="InterPro" id="IPR008983">
    <property type="entry name" value="Tumour_necrosis_fac-like_dom"/>
</dbReference>